<dbReference type="PANTHER" id="PTHR42885">
    <property type="entry name" value="HISTIDINOL-PHOSPHATE AMINOTRANSFERASE-RELATED"/>
    <property type="match status" value="1"/>
</dbReference>
<comment type="pathway">
    <text evidence="9">Amino-acid biosynthesis; L-histidine biosynthesis; L-histidine from 5-phospho-alpha-D-ribose 1-diphosphate: step 7/9.</text>
</comment>
<organism evidence="11 12">
    <name type="scientific">Dialister succinatiphilus YIT 11850</name>
    <dbReference type="NCBI Taxonomy" id="742743"/>
    <lineage>
        <taxon>Bacteria</taxon>
        <taxon>Bacillati</taxon>
        <taxon>Bacillota</taxon>
        <taxon>Negativicutes</taxon>
        <taxon>Veillonellales</taxon>
        <taxon>Veillonellaceae</taxon>
        <taxon>Dialister</taxon>
    </lineage>
</organism>
<proteinExistence type="inferred from homology"/>
<evidence type="ECO:0000256" key="1">
    <source>
        <dbReference type="ARBA" id="ARBA00001933"/>
    </source>
</evidence>
<keyword evidence="6 9" id="KW-0808">Transferase</keyword>
<name>H1D200_9FIRM</name>
<dbReference type="eggNOG" id="COG0079">
    <property type="taxonomic scope" value="Bacteria"/>
</dbReference>
<dbReference type="InterPro" id="IPR004839">
    <property type="entry name" value="Aminotransferase_I/II_large"/>
</dbReference>
<dbReference type="Gene3D" id="3.90.1150.10">
    <property type="entry name" value="Aspartate Aminotransferase, domain 1"/>
    <property type="match status" value="1"/>
</dbReference>
<evidence type="ECO:0000256" key="7">
    <source>
        <dbReference type="ARBA" id="ARBA00022898"/>
    </source>
</evidence>
<dbReference type="GO" id="GO:0004400">
    <property type="term" value="F:histidinol-phosphate transaminase activity"/>
    <property type="evidence" value="ECO:0007669"/>
    <property type="project" value="UniProtKB-UniRule"/>
</dbReference>
<dbReference type="GO" id="GO:0030170">
    <property type="term" value="F:pyridoxal phosphate binding"/>
    <property type="evidence" value="ECO:0007669"/>
    <property type="project" value="InterPro"/>
</dbReference>
<keyword evidence="12" id="KW-1185">Reference proteome</keyword>
<evidence type="ECO:0000313" key="12">
    <source>
        <dbReference type="Proteomes" id="UP000003277"/>
    </source>
</evidence>
<protein>
    <recommendedName>
        <fullName evidence="9">Histidinol-phosphate aminotransferase</fullName>
        <ecNumber evidence="9">2.6.1.9</ecNumber>
    </recommendedName>
    <alternativeName>
        <fullName evidence="9">Imidazole acetol-phosphate transaminase</fullName>
    </alternativeName>
</protein>
<dbReference type="InterPro" id="IPR001917">
    <property type="entry name" value="Aminotrans_II_pyridoxalP_BS"/>
</dbReference>
<evidence type="ECO:0000259" key="10">
    <source>
        <dbReference type="Pfam" id="PF00155"/>
    </source>
</evidence>
<feature type="modified residue" description="N6-(pyridoxal phosphate)lysine" evidence="9">
    <location>
        <position position="216"/>
    </location>
</feature>
<dbReference type="AlphaFoldDB" id="H1D200"/>
<dbReference type="PATRIC" id="fig|742743.3.peg.1672"/>
<keyword evidence="5 9" id="KW-0028">Amino-acid biosynthesis</keyword>
<dbReference type="CDD" id="cd00609">
    <property type="entry name" value="AAT_like"/>
    <property type="match status" value="1"/>
</dbReference>
<dbReference type="STRING" id="742743.HMPREF9453_01638"/>
<dbReference type="UniPathway" id="UPA00031">
    <property type="reaction ID" value="UER00012"/>
</dbReference>
<evidence type="ECO:0000256" key="2">
    <source>
        <dbReference type="ARBA" id="ARBA00007970"/>
    </source>
</evidence>
<dbReference type="InterPro" id="IPR005861">
    <property type="entry name" value="HisP_aminotrans"/>
</dbReference>
<evidence type="ECO:0000256" key="8">
    <source>
        <dbReference type="ARBA" id="ARBA00023102"/>
    </source>
</evidence>
<dbReference type="InterPro" id="IPR015424">
    <property type="entry name" value="PyrdxlP-dep_Trfase"/>
</dbReference>
<comment type="caution">
    <text evidence="11">The sequence shown here is derived from an EMBL/GenBank/DDBJ whole genome shotgun (WGS) entry which is preliminary data.</text>
</comment>
<dbReference type="InterPro" id="IPR015422">
    <property type="entry name" value="PyrdxlP-dep_Trfase_small"/>
</dbReference>
<evidence type="ECO:0000256" key="4">
    <source>
        <dbReference type="ARBA" id="ARBA00022576"/>
    </source>
</evidence>
<dbReference type="Proteomes" id="UP000003277">
    <property type="component" value="Unassembled WGS sequence"/>
</dbReference>
<evidence type="ECO:0000256" key="9">
    <source>
        <dbReference type="HAMAP-Rule" id="MF_01023"/>
    </source>
</evidence>
<comment type="cofactor">
    <cofactor evidence="1 9">
        <name>pyridoxal 5'-phosphate</name>
        <dbReference type="ChEBI" id="CHEBI:597326"/>
    </cofactor>
</comment>
<keyword evidence="7 9" id="KW-0663">Pyridoxal phosphate</keyword>
<keyword evidence="4 9" id="KW-0032">Aminotransferase</keyword>
<reference evidence="11 12" key="1">
    <citation type="submission" date="2011-11" db="EMBL/GenBank/DDBJ databases">
        <title>The Genome Sequence of Dialister succinatiphilus YIT 11850.</title>
        <authorList>
            <consortium name="The Broad Institute Genome Sequencing Platform"/>
            <person name="Earl A."/>
            <person name="Ward D."/>
            <person name="Feldgarden M."/>
            <person name="Gevers D."/>
            <person name="Morotomi M."/>
            <person name="Young S.K."/>
            <person name="Zeng Q."/>
            <person name="Gargeya S."/>
            <person name="Fitzgerald M."/>
            <person name="Haas B."/>
            <person name="Abouelleil A."/>
            <person name="Alvarado L."/>
            <person name="Arachchi H.M."/>
            <person name="Berlin A."/>
            <person name="Brown A."/>
            <person name="Chapman S.B."/>
            <person name="Dunbar C."/>
            <person name="Gearin G."/>
            <person name="Goldberg J."/>
            <person name="Griggs A."/>
            <person name="Gujja S."/>
            <person name="Heiman D."/>
            <person name="Howarth C."/>
            <person name="Lui A."/>
            <person name="MacDonald P.J.P."/>
            <person name="Montmayeur A."/>
            <person name="Murphy C."/>
            <person name="Neiman D."/>
            <person name="Pearson M."/>
            <person name="Priest M."/>
            <person name="Roberts A."/>
            <person name="Saif S."/>
            <person name="Shea T."/>
            <person name="Sisk P."/>
            <person name="Stolte C."/>
            <person name="Sykes S."/>
            <person name="Wortman J."/>
            <person name="Nusbaum C."/>
            <person name="Birren B."/>
        </authorList>
    </citation>
    <scope>NUCLEOTIDE SEQUENCE [LARGE SCALE GENOMIC DNA]</scope>
    <source>
        <strain evidence="11 12">YIT 11850</strain>
    </source>
</reference>
<dbReference type="PANTHER" id="PTHR42885:SF2">
    <property type="entry name" value="HISTIDINOL-PHOSPHATE AMINOTRANSFERASE"/>
    <property type="match status" value="1"/>
</dbReference>
<dbReference type="HOGENOM" id="CLU_017584_3_1_9"/>
<dbReference type="Pfam" id="PF00155">
    <property type="entry name" value="Aminotran_1_2"/>
    <property type="match status" value="1"/>
</dbReference>
<gene>
    <name evidence="9" type="primary">hisC</name>
    <name evidence="11" type="ORF">HMPREF9453_01638</name>
</gene>
<dbReference type="OrthoDB" id="9813612at2"/>
<evidence type="ECO:0000256" key="6">
    <source>
        <dbReference type="ARBA" id="ARBA00022679"/>
    </source>
</evidence>
<comment type="catalytic activity">
    <reaction evidence="9">
        <text>L-histidinol phosphate + 2-oxoglutarate = 3-(imidazol-4-yl)-2-oxopropyl phosphate + L-glutamate</text>
        <dbReference type="Rhea" id="RHEA:23744"/>
        <dbReference type="ChEBI" id="CHEBI:16810"/>
        <dbReference type="ChEBI" id="CHEBI:29985"/>
        <dbReference type="ChEBI" id="CHEBI:57766"/>
        <dbReference type="ChEBI" id="CHEBI:57980"/>
        <dbReference type="EC" id="2.6.1.9"/>
    </reaction>
</comment>
<dbReference type="GO" id="GO:0000105">
    <property type="term" value="P:L-histidine biosynthetic process"/>
    <property type="evidence" value="ECO:0007669"/>
    <property type="project" value="UniProtKB-UniRule"/>
</dbReference>
<keyword evidence="8 9" id="KW-0368">Histidine biosynthesis</keyword>
<evidence type="ECO:0000256" key="3">
    <source>
        <dbReference type="ARBA" id="ARBA00011738"/>
    </source>
</evidence>
<evidence type="ECO:0000256" key="5">
    <source>
        <dbReference type="ARBA" id="ARBA00022605"/>
    </source>
</evidence>
<feature type="domain" description="Aminotransferase class I/classII large" evidence="10">
    <location>
        <begin position="28"/>
        <end position="349"/>
    </location>
</feature>
<dbReference type="PROSITE" id="PS00599">
    <property type="entry name" value="AA_TRANSFER_CLASS_2"/>
    <property type="match status" value="1"/>
</dbReference>
<dbReference type="EC" id="2.6.1.9" evidence="9"/>
<dbReference type="InterPro" id="IPR015421">
    <property type="entry name" value="PyrdxlP-dep_Trfase_major"/>
</dbReference>
<dbReference type="RefSeq" id="WP_008860132.1">
    <property type="nucleotide sequence ID" value="NZ_JH591188.1"/>
</dbReference>
<comment type="subunit">
    <text evidence="3 9">Homodimer.</text>
</comment>
<dbReference type="Gene3D" id="3.40.640.10">
    <property type="entry name" value="Type I PLP-dependent aspartate aminotransferase-like (Major domain)"/>
    <property type="match status" value="1"/>
</dbReference>
<dbReference type="NCBIfam" id="TIGR01141">
    <property type="entry name" value="hisC"/>
    <property type="match status" value="1"/>
</dbReference>
<sequence>MKTEWLRNTIKDFEPYYVAPIAEKYVINANENYFNVLSIPSLKKKLVEALDTFKPQIYPKPMADDLRKALAEYTGQAPENIICGNGGDEMITYLLGTFLNPGDTILVHTPTFDMYELGAETLGARTIKVRDLAGYRRDKEGILEAVKKYQPKVTVICNPNNPTGDLLPASFIEEVLKAADNLVFVDEAYMEFAQKESVLPLIKKYPNLVVLRTLSKAFGLAGMRCGYLAADKEIIDAIGKIKAPYNLNAFTQLFAPIVLKHREEILRVRDDIVKERNRLFDELVKIPGLTVYPSCTNFLLVQVESKHEEIFKALKAKDILVKIYRNSGELPNAYRITVTTRDVDDALLEVFRKELS</sequence>
<dbReference type="SUPFAM" id="SSF53383">
    <property type="entry name" value="PLP-dependent transferases"/>
    <property type="match status" value="1"/>
</dbReference>
<dbReference type="HAMAP" id="MF_01023">
    <property type="entry name" value="HisC_aminotrans_2"/>
    <property type="match status" value="1"/>
</dbReference>
<evidence type="ECO:0000313" key="11">
    <source>
        <dbReference type="EMBL" id="EHO62513.1"/>
    </source>
</evidence>
<dbReference type="EMBL" id="ADLT01000052">
    <property type="protein sequence ID" value="EHO62513.1"/>
    <property type="molecule type" value="Genomic_DNA"/>
</dbReference>
<comment type="similarity">
    <text evidence="2 9">Belongs to the class-II pyridoxal-phosphate-dependent aminotransferase family. Histidinol-phosphate aminotransferase subfamily.</text>
</comment>
<accession>H1D200</accession>